<organism evidence="3 4">
    <name type="scientific">Heligmosomoides polygyrus</name>
    <name type="common">Parasitic roundworm</name>
    <dbReference type="NCBI Taxonomy" id="6339"/>
    <lineage>
        <taxon>Eukaryota</taxon>
        <taxon>Metazoa</taxon>
        <taxon>Ecdysozoa</taxon>
        <taxon>Nematoda</taxon>
        <taxon>Chromadorea</taxon>
        <taxon>Rhabditida</taxon>
        <taxon>Rhabditina</taxon>
        <taxon>Rhabditomorpha</taxon>
        <taxon>Strongyloidea</taxon>
        <taxon>Heligmosomidae</taxon>
        <taxon>Heligmosomoides</taxon>
    </lineage>
</organism>
<evidence type="ECO:0000256" key="1">
    <source>
        <dbReference type="SAM" id="MobiDB-lite"/>
    </source>
</evidence>
<dbReference type="EMBL" id="UZAH01028777">
    <property type="protein sequence ID" value="VDP02297.1"/>
    <property type="molecule type" value="Genomic_DNA"/>
</dbReference>
<evidence type="ECO:0000313" key="3">
    <source>
        <dbReference type="Proteomes" id="UP000050761"/>
    </source>
</evidence>
<evidence type="ECO:0000313" key="2">
    <source>
        <dbReference type="EMBL" id="VDP02297.1"/>
    </source>
</evidence>
<keyword evidence="3" id="KW-1185">Reference proteome</keyword>
<accession>A0A183G1Z6</accession>
<reference evidence="4" key="2">
    <citation type="submission" date="2019-09" db="UniProtKB">
        <authorList>
            <consortium name="WormBaseParasite"/>
        </authorList>
    </citation>
    <scope>IDENTIFICATION</scope>
</reference>
<reference evidence="2 3" key="1">
    <citation type="submission" date="2018-11" db="EMBL/GenBank/DDBJ databases">
        <authorList>
            <consortium name="Pathogen Informatics"/>
        </authorList>
    </citation>
    <scope>NUCLEOTIDE SEQUENCE [LARGE SCALE GENOMIC DNA]</scope>
</reference>
<name>A0A183G1Z6_HELPZ</name>
<dbReference type="OrthoDB" id="771045at2759"/>
<feature type="region of interest" description="Disordered" evidence="1">
    <location>
        <begin position="91"/>
        <end position="124"/>
    </location>
</feature>
<dbReference type="Proteomes" id="UP000050761">
    <property type="component" value="Unassembled WGS sequence"/>
</dbReference>
<dbReference type="WBParaSite" id="HPBE_0001527201-mRNA-1">
    <property type="protein sequence ID" value="HPBE_0001527201-mRNA-1"/>
    <property type="gene ID" value="HPBE_0001527201"/>
</dbReference>
<feature type="compositionally biased region" description="Polar residues" evidence="1">
    <location>
        <begin position="97"/>
        <end position="111"/>
    </location>
</feature>
<gene>
    <name evidence="2" type="ORF">HPBE_LOCUS15274</name>
</gene>
<proteinExistence type="predicted"/>
<evidence type="ECO:0000313" key="4">
    <source>
        <dbReference type="WBParaSite" id="HPBE_0001527201-mRNA-1"/>
    </source>
</evidence>
<protein>
    <submittedName>
        <fullName evidence="2 4">Uncharacterized protein</fullName>
    </submittedName>
</protein>
<accession>A0A3P7ZK63</accession>
<dbReference type="AlphaFoldDB" id="A0A183G1Z6"/>
<sequence length="124" mass="13997">METKMMRWTAGATHLERVRIDFGVNPIFEKLREASLRLYGHVLSAEGDAVRNTGLNFEVPEKGPRRIPKQGWLDTLHQDLKMARLLPDQAFDRESDASISGKRTPQQSGTNGEEEGEEVKHLGL</sequence>